<evidence type="ECO:0000313" key="2">
    <source>
        <dbReference type="EMBL" id="EKN71338.1"/>
    </source>
</evidence>
<comment type="caution">
    <text evidence="2">The sequence shown here is derived from an EMBL/GenBank/DDBJ whole genome shotgun (WGS) entry which is preliminary data.</text>
</comment>
<dbReference type="eggNOG" id="COG0438">
    <property type="taxonomic scope" value="Bacteria"/>
</dbReference>
<dbReference type="PANTHER" id="PTHR45947:SF3">
    <property type="entry name" value="SULFOQUINOVOSYL TRANSFERASE SQD2"/>
    <property type="match status" value="1"/>
</dbReference>
<dbReference type="SUPFAM" id="SSF53756">
    <property type="entry name" value="UDP-Glycosyltransferase/glycogen phosphorylase"/>
    <property type="match status" value="1"/>
</dbReference>
<name>K6DSW4_9BACI</name>
<reference evidence="2 3" key="1">
    <citation type="journal article" date="2012" name="Front. Microbiol.">
        <title>Redundancy and modularity in membrane-associated dissimilatory nitrate reduction in Bacillus.</title>
        <authorList>
            <person name="Heylen K."/>
            <person name="Keltjens J."/>
        </authorList>
    </citation>
    <scope>NUCLEOTIDE SEQUENCE [LARGE SCALE GENOMIC DNA]</scope>
    <source>
        <strain evidence="3">LMG 21833T</strain>
    </source>
</reference>
<evidence type="ECO:0000313" key="3">
    <source>
        <dbReference type="Proteomes" id="UP000006316"/>
    </source>
</evidence>
<organism evidence="2 3">
    <name type="scientific">Neobacillus bataviensis LMG 21833</name>
    <dbReference type="NCBI Taxonomy" id="1117379"/>
    <lineage>
        <taxon>Bacteria</taxon>
        <taxon>Bacillati</taxon>
        <taxon>Bacillota</taxon>
        <taxon>Bacilli</taxon>
        <taxon>Bacillales</taxon>
        <taxon>Bacillaceae</taxon>
        <taxon>Neobacillus</taxon>
    </lineage>
</organism>
<dbReference type="Proteomes" id="UP000006316">
    <property type="component" value="Unassembled WGS sequence"/>
</dbReference>
<evidence type="ECO:0000259" key="1">
    <source>
        <dbReference type="Pfam" id="PF00534"/>
    </source>
</evidence>
<dbReference type="InterPro" id="IPR001296">
    <property type="entry name" value="Glyco_trans_1"/>
</dbReference>
<dbReference type="AlphaFoldDB" id="K6DSW4"/>
<dbReference type="EMBL" id="AJLS01000009">
    <property type="protein sequence ID" value="EKN71338.1"/>
    <property type="molecule type" value="Genomic_DNA"/>
</dbReference>
<sequence>MYINKHRVIETVSSFLPYSANWLYELFNIQLDKPLFIAEYREQKDNFKYDNLIYLKEKGNKDIRLITELKYYYLLNRKFHNENIIIHSHFGPKGYFDYLFFKKWNKKSKHIVSFYGYDLSTLLTQEKWRNRYLNLSKEIDLFLVLGKSMKNKLLKIGIAEEKIKIFHLGVDLTKMPRVIRSINQEKTVKFITVGRFTEKKAIPLTIEAFKRYLKFNPNAQLIIVGESDGSLEQENEKAKILKEITPDIEEKVIFKGILNYERLINTMGESDILLHPSVTSKDGDEEGTPLVIINAMALGIPVISTLHSDIPEIITDGYSGKLVEEGNLSRLIDAMIMLSSDSKLYTKISESSRIVIENQFNLKKQSAALVNIYEEITKP</sequence>
<dbReference type="Pfam" id="PF00534">
    <property type="entry name" value="Glycos_transf_1"/>
    <property type="match status" value="1"/>
</dbReference>
<proteinExistence type="predicted"/>
<keyword evidence="2" id="KW-0808">Transferase</keyword>
<dbReference type="Gene3D" id="3.40.50.2000">
    <property type="entry name" value="Glycogen Phosphorylase B"/>
    <property type="match status" value="2"/>
</dbReference>
<dbReference type="PANTHER" id="PTHR45947">
    <property type="entry name" value="SULFOQUINOVOSYL TRANSFERASE SQD2"/>
    <property type="match status" value="1"/>
</dbReference>
<accession>K6DSW4</accession>
<dbReference type="InterPro" id="IPR050194">
    <property type="entry name" value="Glycosyltransferase_grp1"/>
</dbReference>
<dbReference type="GO" id="GO:0016757">
    <property type="term" value="F:glycosyltransferase activity"/>
    <property type="evidence" value="ECO:0007669"/>
    <property type="project" value="InterPro"/>
</dbReference>
<keyword evidence="3" id="KW-1185">Reference proteome</keyword>
<feature type="domain" description="Glycosyl transferase family 1" evidence="1">
    <location>
        <begin position="184"/>
        <end position="353"/>
    </location>
</feature>
<dbReference type="STRING" id="1117379.BABA_01610"/>
<protein>
    <submittedName>
        <fullName evidence="2">Group 1 glycosyl transferase</fullName>
    </submittedName>
</protein>
<dbReference type="PATRIC" id="fig|1117379.3.peg.337"/>
<gene>
    <name evidence="2" type="ORF">BABA_01610</name>
</gene>